<dbReference type="EMBL" id="CP041616">
    <property type="protein sequence ID" value="QDO89730.1"/>
    <property type="molecule type" value="Genomic_DNA"/>
</dbReference>
<name>A0A516GEF7_9MICO</name>
<keyword evidence="2" id="KW-1185">Reference proteome</keyword>
<evidence type="ECO:0000313" key="2">
    <source>
        <dbReference type="Proteomes" id="UP000315395"/>
    </source>
</evidence>
<evidence type="ECO:0008006" key="3">
    <source>
        <dbReference type="Google" id="ProtNLM"/>
    </source>
</evidence>
<dbReference type="AlphaFoldDB" id="A0A516GEF7"/>
<dbReference type="Gene3D" id="1.50.10.20">
    <property type="match status" value="1"/>
</dbReference>
<dbReference type="KEGG" id="orz:FNH13_16455"/>
<organism evidence="1 2">
    <name type="scientific">Ornithinimicrobium ciconiae</name>
    <dbReference type="NCBI Taxonomy" id="2594265"/>
    <lineage>
        <taxon>Bacteria</taxon>
        <taxon>Bacillati</taxon>
        <taxon>Actinomycetota</taxon>
        <taxon>Actinomycetes</taxon>
        <taxon>Micrococcales</taxon>
        <taxon>Ornithinimicrobiaceae</taxon>
        <taxon>Ornithinimicrobium</taxon>
    </lineage>
</organism>
<sequence length="321" mass="35851">MDDNEITDWLLAGDPAIRWQVLRDLTGAPAEEVVTERARVAREGWGHRLLGLQADGQWAGGACFPGRGWRPPGPVVGDPDGQPWVATLPTLRLLRECGVDPADPSVRAAVEGVREHCRWEYAGEPFFEGEVEPCINGGTVAIGAYFGQDVEGIVTRLLGEQLEDGGWNCEAENGSTRSSFHTTICVLEGLLEYERAGGTQDVSAARRAGEEYLLSRWLFRRASTGEVVDPDWLQFSFPTQWHYDLLRGLDYFRAVGGAPDPRLARAVEQVRERRQPDGWWLQENTHPGLIHFELEDGDGAPSRWNTLRALRALRWHDADRS</sequence>
<gene>
    <name evidence="1" type="ORF">FNH13_16455</name>
</gene>
<evidence type="ECO:0000313" key="1">
    <source>
        <dbReference type="EMBL" id="QDO89730.1"/>
    </source>
</evidence>
<protein>
    <recommendedName>
        <fullName evidence="3">Squalene cyclase</fullName>
    </recommendedName>
</protein>
<dbReference type="OrthoDB" id="370326at2"/>
<proteinExistence type="predicted"/>
<accession>A0A516GEF7</accession>
<dbReference type="InterPro" id="IPR008930">
    <property type="entry name" value="Terpenoid_cyclase/PrenylTrfase"/>
</dbReference>
<dbReference type="RefSeq" id="WP_143784451.1">
    <property type="nucleotide sequence ID" value="NZ_CP041616.1"/>
</dbReference>
<dbReference type="SUPFAM" id="SSF48239">
    <property type="entry name" value="Terpenoid cyclases/Protein prenyltransferases"/>
    <property type="match status" value="1"/>
</dbReference>
<dbReference type="Proteomes" id="UP000315395">
    <property type="component" value="Chromosome"/>
</dbReference>
<reference evidence="1 2" key="1">
    <citation type="submission" date="2019-07" db="EMBL/GenBank/DDBJ databases">
        <title>complete genome sequencing of Ornithinimicrobium sp. H23M54.</title>
        <authorList>
            <person name="Bae J.-W."/>
            <person name="Lee S.-Y."/>
        </authorList>
    </citation>
    <scope>NUCLEOTIDE SEQUENCE [LARGE SCALE GENOMIC DNA]</scope>
    <source>
        <strain evidence="1 2">H23M54</strain>
    </source>
</reference>